<dbReference type="EMBL" id="CP015359">
    <property type="protein sequence ID" value="ANS52557.1"/>
    <property type="molecule type" value="Genomic_DNA"/>
</dbReference>
<gene>
    <name evidence="2" type="ORF">BT246_72680</name>
</gene>
<dbReference type="RefSeq" id="WP_065487297.1">
    <property type="nucleotide sequence ID" value="NZ_CP015359.1"/>
</dbReference>
<evidence type="ECO:0000259" key="1">
    <source>
        <dbReference type="Pfam" id="PF03496"/>
    </source>
</evidence>
<dbReference type="GO" id="GO:0005576">
    <property type="term" value="C:extracellular region"/>
    <property type="evidence" value="ECO:0007669"/>
    <property type="project" value="InterPro"/>
</dbReference>
<dbReference type="InterPro" id="IPR003540">
    <property type="entry name" value="ADP-ribosyltransferase"/>
</dbReference>
<evidence type="ECO:0000313" key="3">
    <source>
        <dbReference type="Proteomes" id="UP000092743"/>
    </source>
</evidence>
<reference evidence="2 3" key="1">
    <citation type="submission" date="2016-04" db="EMBL/GenBank/DDBJ databases">
        <title>High quality genome of the nematocidal Bacillus thuringiensis MYBT18246.</title>
        <authorList>
            <person name="Hollensteiner J."/>
            <person name="Poehlein A."/>
            <person name="Sproeer C."/>
            <person name="Bunk B."/>
            <person name="Rosenstiel P."/>
            <person name="Schulenburg H."/>
            <person name="Liesegang H."/>
        </authorList>
    </citation>
    <scope>NUCLEOTIDE SEQUENCE [LARGE SCALE GENOMIC DNA]</scope>
    <source>
        <strain evidence="2 3">MYBT18246</strain>
        <plasmid evidence="2 3">p17175</plasmid>
    </source>
</reference>
<dbReference type="Pfam" id="PF03496">
    <property type="entry name" value="ADPrib_exo_Tox"/>
    <property type="match status" value="1"/>
</dbReference>
<name>A0A9W3SK14_BACTU</name>
<feature type="domain" description="ADP ribosyltransferase" evidence="1">
    <location>
        <begin position="53"/>
        <end position="258"/>
    </location>
</feature>
<keyword evidence="2" id="KW-0614">Plasmid</keyword>
<geneLocation type="plasmid" evidence="2 3">
    <name>p17175</name>
</geneLocation>
<accession>A0A9W3SK14</accession>
<organism evidence="2 3">
    <name type="scientific">Bacillus thuringiensis</name>
    <dbReference type="NCBI Taxonomy" id="1428"/>
    <lineage>
        <taxon>Bacteria</taxon>
        <taxon>Bacillati</taxon>
        <taxon>Bacillota</taxon>
        <taxon>Bacilli</taxon>
        <taxon>Bacillales</taxon>
        <taxon>Bacillaceae</taxon>
        <taxon>Bacillus</taxon>
        <taxon>Bacillus cereus group</taxon>
    </lineage>
</organism>
<proteinExistence type="predicted"/>
<dbReference type="Proteomes" id="UP000092743">
    <property type="component" value="Plasmid p17175"/>
</dbReference>
<evidence type="ECO:0000313" key="2">
    <source>
        <dbReference type="EMBL" id="ANS52557.1"/>
    </source>
</evidence>
<dbReference type="PROSITE" id="PS51996">
    <property type="entry name" value="TR_MART"/>
    <property type="match status" value="1"/>
</dbReference>
<dbReference type="SUPFAM" id="SSF56399">
    <property type="entry name" value="ADP-ribosylation"/>
    <property type="match status" value="1"/>
</dbReference>
<dbReference type="AlphaFoldDB" id="A0A9W3SK14"/>
<dbReference type="Gene3D" id="3.90.176.10">
    <property type="entry name" value="Toxin ADP-ribosyltransferase, Chain A, domain 1"/>
    <property type="match status" value="1"/>
</dbReference>
<protein>
    <submittedName>
        <fullName evidence="2">ADP-ribosyltransferase exoenzyme</fullName>
    </submittedName>
</protein>
<sequence>MLKNKKVLYAGIISASILSSVTIPMDTLAETTVDQQCHVTAPLDFKSECKTEATAWGKEFFDLWNKLTPQVEKDTVRDYTGGGYGNMNRYLRSDYFDVIDQEKTEASIKQMDRAFSRVRLHDDMVVYRRVSESAFNLPDYMSDYLLEKTGETALVNKDLKVNMEKLEILKKMFQGKYKKDPAYISTSIVKDVAAGFNELPILMKIHVPKGVPAIYVDPLSNASGEMELLLPRNRTYKVTNISSVIEKDREYVMVDIDILDIESNYRNKRSTDIVYEDNLPSLSK</sequence>